<feature type="transmembrane region" description="Helical" evidence="8">
    <location>
        <begin position="55"/>
        <end position="76"/>
    </location>
</feature>
<organism evidence="10 11">
    <name type="scientific">Advenella incenata</name>
    <dbReference type="NCBI Taxonomy" id="267800"/>
    <lineage>
        <taxon>Bacteria</taxon>
        <taxon>Pseudomonadati</taxon>
        <taxon>Pseudomonadota</taxon>
        <taxon>Betaproteobacteria</taxon>
        <taxon>Burkholderiales</taxon>
        <taxon>Alcaligenaceae</taxon>
    </lineage>
</organism>
<reference evidence="10 11" key="1">
    <citation type="submission" date="2019-02" db="EMBL/GenBank/DDBJ databases">
        <title>Genomic Encyclopedia of Type Strains, Phase IV (KMG-IV): sequencing the most valuable type-strain genomes for metagenomic binning, comparative biology and taxonomic classification.</title>
        <authorList>
            <person name="Goeker M."/>
        </authorList>
    </citation>
    <scope>NUCLEOTIDE SEQUENCE [LARGE SCALE GENOMIC DNA]</scope>
    <source>
        <strain evidence="10 11">DSM 23814</strain>
    </source>
</reference>
<keyword evidence="3" id="KW-0813">Transport</keyword>
<gene>
    <name evidence="10" type="ORF">EV681_3103</name>
</gene>
<keyword evidence="4" id="KW-0732">Signal</keyword>
<dbReference type="Pfam" id="PF09084">
    <property type="entry name" value="NMT1"/>
    <property type="match status" value="1"/>
</dbReference>
<dbReference type="NCBIfam" id="TIGR01728">
    <property type="entry name" value="SsuA_fam"/>
    <property type="match status" value="1"/>
</dbReference>
<feature type="compositionally biased region" description="Low complexity" evidence="7">
    <location>
        <begin position="17"/>
        <end position="28"/>
    </location>
</feature>
<dbReference type="SMART" id="SM00062">
    <property type="entry name" value="PBPb"/>
    <property type="match status" value="1"/>
</dbReference>
<dbReference type="EMBL" id="SHKO01000002">
    <property type="protein sequence ID" value="RZT94681.1"/>
    <property type="molecule type" value="Genomic_DNA"/>
</dbReference>
<dbReference type="InterPro" id="IPR001638">
    <property type="entry name" value="Solute-binding_3/MltF_N"/>
</dbReference>
<keyword evidence="8" id="KW-0472">Membrane</keyword>
<dbReference type="GO" id="GO:0042597">
    <property type="term" value="C:periplasmic space"/>
    <property type="evidence" value="ECO:0007669"/>
    <property type="project" value="UniProtKB-SubCell"/>
</dbReference>
<dbReference type="GO" id="GO:0016020">
    <property type="term" value="C:membrane"/>
    <property type="evidence" value="ECO:0007669"/>
    <property type="project" value="InterPro"/>
</dbReference>
<dbReference type="AlphaFoldDB" id="A0A4Q7VCR1"/>
<keyword evidence="11" id="KW-1185">Reference proteome</keyword>
<evidence type="ECO:0000256" key="3">
    <source>
        <dbReference type="ARBA" id="ARBA00022448"/>
    </source>
</evidence>
<evidence type="ECO:0000256" key="1">
    <source>
        <dbReference type="ARBA" id="ARBA00004418"/>
    </source>
</evidence>
<dbReference type="CDD" id="cd01008">
    <property type="entry name" value="PBP2_NrtA_SsuA_CpmA_like"/>
    <property type="match status" value="1"/>
</dbReference>
<accession>A0A4Q7VCR1</accession>
<dbReference type="PANTHER" id="PTHR30024:SF42">
    <property type="entry name" value="ALIPHATIC SULFONATES-BINDING PROTEIN-RELATED"/>
    <property type="match status" value="1"/>
</dbReference>
<proteinExistence type="inferred from homology"/>
<comment type="function">
    <text evidence="5">Part of a binding-protein-dependent transport system for aliphatic sulfonates. Putative binding protein.</text>
</comment>
<protein>
    <recommendedName>
        <fullName evidence="6">Putative aliphatic sulfonates-binding protein</fullName>
    </recommendedName>
</protein>
<sequence length="380" mass="40692">MKPRFSSPELTNRDLDTLASSSASTPSPAAAKAADLNASALSSPALASAMRRRMLLGAGGLGALSLGALGAGGLLLPQDGFAQGTRNTDTVRVGYGRGGLTLVARERGEFEKTLAAQDIKVQWVGPFPNHAPSLQAVVGGSADFGFWGSTTPALAAIIAGSPLVFTQFNVYNPRSTAIIVKKDSGINSVKDLAGKKVAVNRSGLGEFLLVAALEKHGVDRKSVEVVYLNPPDAAPAFGQGKVDAWSMWSPAVDIARVKFDAKDIFFEGTDLDFLIDYSSLVTLRKFATENGALVRAVINAWLDEGKWVDANARESETLAQKEGNYSDEVRDHLIGYNRQNTFYEADDTAFLHQFQRAADWLAERAILPKKITVADHVVRV</sequence>
<evidence type="ECO:0000256" key="7">
    <source>
        <dbReference type="SAM" id="MobiDB-lite"/>
    </source>
</evidence>
<evidence type="ECO:0000256" key="2">
    <source>
        <dbReference type="ARBA" id="ARBA00010742"/>
    </source>
</evidence>
<keyword evidence="8" id="KW-0812">Transmembrane</keyword>
<dbReference type="Gene3D" id="3.40.190.10">
    <property type="entry name" value="Periplasmic binding protein-like II"/>
    <property type="match status" value="2"/>
</dbReference>
<dbReference type="InterPro" id="IPR010067">
    <property type="entry name" value="ABC_SsuA_sub-bd"/>
</dbReference>
<evidence type="ECO:0000259" key="9">
    <source>
        <dbReference type="SMART" id="SM00062"/>
    </source>
</evidence>
<evidence type="ECO:0000256" key="6">
    <source>
        <dbReference type="ARBA" id="ARBA00070228"/>
    </source>
</evidence>
<evidence type="ECO:0000256" key="4">
    <source>
        <dbReference type="ARBA" id="ARBA00022729"/>
    </source>
</evidence>
<feature type="region of interest" description="Disordered" evidence="7">
    <location>
        <begin position="1"/>
        <end position="28"/>
    </location>
</feature>
<comment type="subcellular location">
    <subcellularLocation>
        <location evidence="1">Periplasm</location>
    </subcellularLocation>
</comment>
<dbReference type="FunFam" id="3.40.190.10:FF:000050">
    <property type="entry name" value="Sulfonate ABC transporter substrate-binding protein"/>
    <property type="match status" value="1"/>
</dbReference>
<evidence type="ECO:0000256" key="5">
    <source>
        <dbReference type="ARBA" id="ARBA00055538"/>
    </source>
</evidence>
<keyword evidence="8" id="KW-1133">Transmembrane helix</keyword>
<dbReference type="GO" id="GO:0042626">
    <property type="term" value="F:ATPase-coupled transmembrane transporter activity"/>
    <property type="evidence" value="ECO:0007669"/>
    <property type="project" value="InterPro"/>
</dbReference>
<dbReference type="PANTHER" id="PTHR30024">
    <property type="entry name" value="ALIPHATIC SULFONATES-BINDING PROTEIN-RELATED"/>
    <property type="match status" value="1"/>
</dbReference>
<evidence type="ECO:0000256" key="8">
    <source>
        <dbReference type="SAM" id="Phobius"/>
    </source>
</evidence>
<feature type="domain" description="Solute-binding protein family 3/N-terminal" evidence="9">
    <location>
        <begin position="90"/>
        <end position="311"/>
    </location>
</feature>
<dbReference type="InterPro" id="IPR015168">
    <property type="entry name" value="SsuA/THI5"/>
</dbReference>
<dbReference type="SUPFAM" id="SSF53850">
    <property type="entry name" value="Periplasmic binding protein-like II"/>
    <property type="match status" value="1"/>
</dbReference>
<evidence type="ECO:0000313" key="11">
    <source>
        <dbReference type="Proteomes" id="UP000293398"/>
    </source>
</evidence>
<dbReference type="Proteomes" id="UP000293398">
    <property type="component" value="Unassembled WGS sequence"/>
</dbReference>
<name>A0A4Q7VCR1_9BURK</name>
<evidence type="ECO:0000313" key="10">
    <source>
        <dbReference type="EMBL" id="RZT94681.1"/>
    </source>
</evidence>
<comment type="caution">
    <text evidence="10">The sequence shown here is derived from an EMBL/GenBank/DDBJ whole genome shotgun (WGS) entry which is preliminary data.</text>
</comment>
<comment type="similarity">
    <text evidence="2">Belongs to the bacterial solute-binding protein SsuA/TauA family.</text>
</comment>